<evidence type="ECO:0008006" key="3">
    <source>
        <dbReference type="Google" id="ProtNLM"/>
    </source>
</evidence>
<evidence type="ECO:0000313" key="1">
    <source>
        <dbReference type="EMBL" id="KXA38635.1"/>
    </source>
</evidence>
<dbReference type="EMBL" id="LRQG01000108">
    <property type="protein sequence ID" value="KXA38635.1"/>
    <property type="molecule type" value="Genomic_DNA"/>
</dbReference>
<gene>
    <name evidence="1" type="ORF">HMPREF3226_01490</name>
</gene>
<accession>A0A133Q6W9</accession>
<keyword evidence="2" id="KW-1185">Reference proteome</keyword>
<evidence type="ECO:0000313" key="2">
    <source>
        <dbReference type="Proteomes" id="UP000070533"/>
    </source>
</evidence>
<name>A0A133Q6W9_9BACT</name>
<dbReference type="PATRIC" id="fig|28128.5.peg.1524"/>
<reference evidence="2" key="1">
    <citation type="submission" date="2016-01" db="EMBL/GenBank/DDBJ databases">
        <authorList>
            <person name="Mitreva M."/>
            <person name="Pepin K.H."/>
            <person name="Mihindukulasuriya K.A."/>
            <person name="Fulton R."/>
            <person name="Fronick C."/>
            <person name="O'Laughlin M."/>
            <person name="Miner T."/>
            <person name="Herter B."/>
            <person name="Rosa B.A."/>
            <person name="Cordes M."/>
            <person name="Tomlinson C."/>
            <person name="Wollam A."/>
            <person name="Palsikar V.B."/>
            <person name="Mardis E.R."/>
            <person name="Wilson R.K."/>
        </authorList>
    </citation>
    <scope>NUCLEOTIDE SEQUENCE [LARGE SCALE GENOMIC DNA]</scope>
    <source>
        <strain evidence="2">MJR7716</strain>
    </source>
</reference>
<dbReference type="Proteomes" id="UP000070533">
    <property type="component" value="Unassembled WGS sequence"/>
</dbReference>
<protein>
    <recommendedName>
        <fullName evidence="3">Lipocalin-like domain-containing protein</fullName>
    </recommendedName>
</protein>
<dbReference type="AlphaFoldDB" id="A0A133Q6W9"/>
<dbReference type="PROSITE" id="PS51257">
    <property type="entry name" value="PROKAR_LIPOPROTEIN"/>
    <property type="match status" value="1"/>
</dbReference>
<proteinExistence type="predicted"/>
<organism evidence="1 2">
    <name type="scientific">Prevotella corporis</name>
    <dbReference type="NCBI Taxonomy" id="28128"/>
    <lineage>
        <taxon>Bacteria</taxon>
        <taxon>Pseudomonadati</taxon>
        <taxon>Bacteroidota</taxon>
        <taxon>Bacteroidia</taxon>
        <taxon>Bacteroidales</taxon>
        <taxon>Prevotellaceae</taxon>
        <taxon>Prevotella</taxon>
    </lineage>
</organism>
<sequence length="178" mass="20837">MKLQNDDKIMKNLVLFCLLVSSLTLGLTACHREPEPTESYLKNEAVRKLYYEKTLGKWYFEKKTSREKYYCSFEFKEKGVYNEREILIERDSMLVNGVPTYGDWQTAIDTTFTDKWRMGWSQDFDIKYIAIYNTSPTGGAVVNHREFITVDNDNLVFANWLYGNDLTVFKRGNPGPSF</sequence>
<comment type="caution">
    <text evidence="1">The sequence shown here is derived from an EMBL/GenBank/DDBJ whole genome shotgun (WGS) entry which is preliminary data.</text>
</comment>